<reference evidence="5" key="1">
    <citation type="journal article" date="2020" name="mSystems">
        <title>Genome- and Community-Level Interaction Insights into Carbon Utilization and Element Cycling Functions of Hydrothermarchaeota in Hydrothermal Sediment.</title>
        <authorList>
            <person name="Zhou Z."/>
            <person name="Liu Y."/>
            <person name="Xu W."/>
            <person name="Pan J."/>
            <person name="Luo Z.H."/>
            <person name="Li M."/>
        </authorList>
    </citation>
    <scope>NUCLEOTIDE SEQUENCE [LARGE SCALE GENOMIC DNA]</scope>
    <source>
        <strain evidence="5">SpSt-258</strain>
    </source>
</reference>
<feature type="domain" description="Type I restriction modification DNA specificity" evidence="4">
    <location>
        <begin position="19"/>
        <end position="84"/>
    </location>
</feature>
<dbReference type="SUPFAM" id="SSF116734">
    <property type="entry name" value="DNA methylase specificity domain"/>
    <property type="match status" value="1"/>
</dbReference>
<organism evidence="5">
    <name type="scientific">candidate division WOR-3 bacterium</name>
    <dbReference type="NCBI Taxonomy" id="2052148"/>
    <lineage>
        <taxon>Bacteria</taxon>
        <taxon>Bacteria division WOR-3</taxon>
    </lineage>
</organism>
<evidence type="ECO:0000259" key="4">
    <source>
        <dbReference type="Pfam" id="PF01420"/>
    </source>
</evidence>
<evidence type="ECO:0000256" key="1">
    <source>
        <dbReference type="ARBA" id="ARBA00010923"/>
    </source>
</evidence>
<protein>
    <recommendedName>
        <fullName evidence="4">Type I restriction modification DNA specificity domain-containing protein</fullName>
    </recommendedName>
</protein>
<dbReference type="GO" id="GO:0003677">
    <property type="term" value="F:DNA binding"/>
    <property type="evidence" value="ECO:0007669"/>
    <property type="project" value="UniProtKB-KW"/>
</dbReference>
<evidence type="ECO:0000256" key="2">
    <source>
        <dbReference type="ARBA" id="ARBA00022747"/>
    </source>
</evidence>
<comment type="caution">
    <text evidence="5">The sequence shown here is derived from an EMBL/GenBank/DDBJ whole genome shotgun (WGS) entry which is preliminary data.</text>
</comment>
<name>A0A7V1EHZ9_UNCW3</name>
<keyword evidence="3" id="KW-0238">DNA-binding</keyword>
<evidence type="ECO:0000313" key="5">
    <source>
        <dbReference type="EMBL" id="HDY59174.1"/>
    </source>
</evidence>
<dbReference type="InterPro" id="IPR044946">
    <property type="entry name" value="Restrct_endonuc_typeI_TRD_sf"/>
</dbReference>
<sequence>MLKFRWEKEFKETEIGEIPRDWEVKKLGKVVDIKQGKNISTLKLKDRGYPVFGANGLIGYTDTYHYDEAQVLIACRGSTCGIINWSLPKSLLPLFYPGLMT</sequence>
<dbReference type="Pfam" id="PF01420">
    <property type="entry name" value="Methylase_S"/>
    <property type="match status" value="1"/>
</dbReference>
<dbReference type="Gene3D" id="3.90.220.20">
    <property type="entry name" value="DNA methylase specificity domains"/>
    <property type="match status" value="1"/>
</dbReference>
<gene>
    <name evidence="5" type="ORF">ENP86_06440</name>
</gene>
<comment type="similarity">
    <text evidence="1">Belongs to the type-I restriction system S methylase family.</text>
</comment>
<keyword evidence="2" id="KW-0680">Restriction system</keyword>
<evidence type="ECO:0000256" key="3">
    <source>
        <dbReference type="ARBA" id="ARBA00023125"/>
    </source>
</evidence>
<dbReference type="AlphaFoldDB" id="A0A7V1EHZ9"/>
<dbReference type="EMBL" id="DSKY01000015">
    <property type="protein sequence ID" value="HDY59174.1"/>
    <property type="molecule type" value="Genomic_DNA"/>
</dbReference>
<dbReference type="GO" id="GO:0009307">
    <property type="term" value="P:DNA restriction-modification system"/>
    <property type="evidence" value="ECO:0007669"/>
    <property type="project" value="UniProtKB-KW"/>
</dbReference>
<accession>A0A7V1EHZ9</accession>
<dbReference type="InterPro" id="IPR000055">
    <property type="entry name" value="Restrct_endonuc_typeI_TRD"/>
</dbReference>
<proteinExistence type="inferred from homology"/>